<accession>A0A498MTM9</accession>
<proteinExistence type="predicted"/>
<name>A0A498MTM9_LABRO</name>
<comment type="caution">
    <text evidence="1">The sequence shown here is derived from an EMBL/GenBank/DDBJ whole genome shotgun (WGS) entry which is preliminary data.</text>
</comment>
<gene>
    <name evidence="1" type="ORF">ROHU_022395</name>
</gene>
<sequence length="383" mass="41888">MMSRGLDYDDTTLKEIFNASLDDLVPKWEMENLKILNFWDFSKYIGHRIQWGMSPLPPKSACNDHSATLPLSIQDQDHLLTPTPKRRARRRRALQYAASIDSDTFSVTLESTEIAPISPEPIKSSLLAMNNPESEPDKSSVIPQSSELVPAQLKSVPITAEATQITRRKRKARAKQAQVTSLAVREGPDLSAPNPEILDDPILVPGPVTFSEPLTSQVMPSETVFTHPVMLPEACCLSMPVTDKEVILKPASEEDVSEPANPAQVPSKMARLAAISSASVNSKPKSFSVIPELVNSNTVIQEQVVPTTVITHSMMETPDISESAKSTSVFKESTKCTPVVQQDNQGHCLPACVGRVGDRYYKGGKACSFNLSEAEKDGPYCTV</sequence>
<evidence type="ECO:0000313" key="1">
    <source>
        <dbReference type="EMBL" id="RXN23960.1"/>
    </source>
</evidence>
<protein>
    <submittedName>
        <fullName evidence="1">Proteoglycan 4-like protein</fullName>
    </submittedName>
</protein>
<dbReference type="AlphaFoldDB" id="A0A498MTM9"/>
<organism evidence="1 2">
    <name type="scientific">Labeo rohita</name>
    <name type="common">Indian major carp</name>
    <name type="synonym">Cyprinus rohita</name>
    <dbReference type="NCBI Taxonomy" id="84645"/>
    <lineage>
        <taxon>Eukaryota</taxon>
        <taxon>Metazoa</taxon>
        <taxon>Chordata</taxon>
        <taxon>Craniata</taxon>
        <taxon>Vertebrata</taxon>
        <taxon>Euteleostomi</taxon>
        <taxon>Actinopterygii</taxon>
        <taxon>Neopterygii</taxon>
        <taxon>Teleostei</taxon>
        <taxon>Ostariophysi</taxon>
        <taxon>Cypriniformes</taxon>
        <taxon>Cyprinidae</taxon>
        <taxon>Labeoninae</taxon>
        <taxon>Labeonini</taxon>
        <taxon>Labeo</taxon>
    </lineage>
</organism>
<evidence type="ECO:0000313" key="2">
    <source>
        <dbReference type="Proteomes" id="UP000290572"/>
    </source>
</evidence>
<dbReference type="Proteomes" id="UP000290572">
    <property type="component" value="Unassembled WGS sequence"/>
</dbReference>
<reference evidence="1 2" key="1">
    <citation type="submission" date="2018-03" db="EMBL/GenBank/DDBJ databases">
        <title>Draft genome sequence of Rohu Carp (Labeo rohita).</title>
        <authorList>
            <person name="Das P."/>
            <person name="Kushwaha B."/>
            <person name="Joshi C.G."/>
            <person name="Kumar D."/>
            <person name="Nagpure N.S."/>
            <person name="Sahoo L."/>
            <person name="Das S.P."/>
            <person name="Bit A."/>
            <person name="Patnaik S."/>
            <person name="Meher P.K."/>
            <person name="Jayasankar P."/>
            <person name="Koringa P.G."/>
            <person name="Patel N.V."/>
            <person name="Hinsu A.T."/>
            <person name="Kumar R."/>
            <person name="Pandey M."/>
            <person name="Agarwal S."/>
            <person name="Srivastava S."/>
            <person name="Singh M."/>
            <person name="Iquebal M.A."/>
            <person name="Jaiswal S."/>
            <person name="Angadi U.B."/>
            <person name="Kumar N."/>
            <person name="Raza M."/>
            <person name="Shah T.M."/>
            <person name="Rai A."/>
            <person name="Jena J.K."/>
        </authorList>
    </citation>
    <scope>NUCLEOTIDE SEQUENCE [LARGE SCALE GENOMIC DNA]</scope>
    <source>
        <strain evidence="1">DASCIFA01</strain>
        <tissue evidence="1">Testis</tissue>
    </source>
</reference>
<dbReference type="EMBL" id="QBIY01012552">
    <property type="protein sequence ID" value="RXN23960.1"/>
    <property type="molecule type" value="Genomic_DNA"/>
</dbReference>
<keyword evidence="2" id="KW-1185">Reference proteome</keyword>